<dbReference type="OMA" id="AHTKHRY"/>
<dbReference type="EMBL" id="CP000581">
    <property type="protein sequence ID" value="ABO93675.1"/>
    <property type="molecule type" value="Genomic_DNA"/>
</dbReference>
<keyword evidence="3" id="KW-1185">Reference proteome</keyword>
<proteinExistence type="predicted"/>
<feature type="region of interest" description="Disordered" evidence="1">
    <location>
        <begin position="143"/>
        <end position="178"/>
    </location>
</feature>
<evidence type="ECO:0000313" key="3">
    <source>
        <dbReference type="Proteomes" id="UP000001568"/>
    </source>
</evidence>
<dbReference type="Gene3D" id="3.40.50.150">
    <property type="entry name" value="Vaccinia Virus protein VP39"/>
    <property type="match status" value="1"/>
</dbReference>
<dbReference type="PANTHER" id="PTHR14614:SF132">
    <property type="entry name" value="PROTEIN-LYSINE METHYLTRANSFERASE C42C1.13"/>
    <property type="match status" value="1"/>
</dbReference>
<dbReference type="Proteomes" id="UP000001568">
    <property type="component" value="Chromosome 1"/>
</dbReference>
<dbReference type="AlphaFoldDB" id="A4RQG5"/>
<dbReference type="GeneID" id="4999565"/>
<dbReference type="OrthoDB" id="498650at2759"/>
<dbReference type="Gramene" id="ABO93675">
    <property type="protein sequence ID" value="ABO93675"/>
    <property type="gene ID" value="OSTLU_28656"/>
</dbReference>
<feature type="region of interest" description="Disordered" evidence="1">
    <location>
        <begin position="1"/>
        <end position="22"/>
    </location>
</feature>
<sequence length="281" mass="29846">MTTRAPDDGDARRGRSTTGASSDAFVEGDAFEYARRTTANTTGQLTWPAARALAAFLDASDALRRAREVLELGSGNGWLGLAVLRARGARDVRVTMTETTEGGALRWLEARARANAAWGRIEGDDGARARCRALNWNAFSSDAAASDAGDAGDGEEGANADARGSARTEDETPLTADSPELADVDVVLGADLVYDDAGVVALPRVVKALLSRARSGAVFYYAHTKHRYDGMDLDFFANVSANGLTCEEVRPRGAPSPPPSPPPFESLFPDQRIAIYRIALA</sequence>
<dbReference type="KEGG" id="olu:OSTLU_28656"/>
<dbReference type="SUPFAM" id="SSF53335">
    <property type="entry name" value="S-adenosyl-L-methionine-dependent methyltransferases"/>
    <property type="match status" value="1"/>
</dbReference>
<dbReference type="HOGENOM" id="CLU_096660_0_0_1"/>
<feature type="compositionally biased region" description="Basic and acidic residues" evidence="1">
    <location>
        <begin position="1"/>
        <end position="13"/>
    </location>
</feature>
<organism evidence="2 3">
    <name type="scientific">Ostreococcus lucimarinus (strain CCE9901)</name>
    <dbReference type="NCBI Taxonomy" id="436017"/>
    <lineage>
        <taxon>Eukaryota</taxon>
        <taxon>Viridiplantae</taxon>
        <taxon>Chlorophyta</taxon>
        <taxon>Mamiellophyceae</taxon>
        <taxon>Mamiellales</taxon>
        <taxon>Bathycoccaceae</taxon>
        <taxon>Ostreococcus</taxon>
    </lineage>
</organism>
<dbReference type="InterPro" id="IPR029063">
    <property type="entry name" value="SAM-dependent_MTases_sf"/>
</dbReference>
<evidence type="ECO:0000256" key="1">
    <source>
        <dbReference type="SAM" id="MobiDB-lite"/>
    </source>
</evidence>
<dbReference type="PANTHER" id="PTHR14614">
    <property type="entry name" value="HEPATOCELLULAR CARCINOMA-ASSOCIATED ANTIGEN"/>
    <property type="match status" value="1"/>
</dbReference>
<accession>A4RQG5</accession>
<dbReference type="eggNOG" id="ENOG502SE9I">
    <property type="taxonomic scope" value="Eukaryota"/>
</dbReference>
<dbReference type="InterPro" id="IPR019410">
    <property type="entry name" value="Methyltransf_16"/>
</dbReference>
<evidence type="ECO:0000313" key="2">
    <source>
        <dbReference type="EMBL" id="ABO93675.1"/>
    </source>
</evidence>
<name>A4RQG5_OSTLU</name>
<protein>
    <submittedName>
        <fullName evidence="2">Uncharacterized protein</fullName>
    </submittedName>
</protein>
<gene>
    <name evidence="2" type="ORF">OSTLU_28656</name>
</gene>
<reference evidence="2 3" key="1">
    <citation type="journal article" date="2007" name="Proc. Natl. Acad. Sci. U.S.A.">
        <title>The tiny eukaryote Ostreococcus provides genomic insights into the paradox of plankton speciation.</title>
        <authorList>
            <person name="Palenik B."/>
            <person name="Grimwood J."/>
            <person name="Aerts A."/>
            <person name="Rouze P."/>
            <person name="Salamov A."/>
            <person name="Putnam N."/>
            <person name="Dupont C."/>
            <person name="Jorgensen R."/>
            <person name="Derelle E."/>
            <person name="Rombauts S."/>
            <person name="Zhou K."/>
            <person name="Otillar R."/>
            <person name="Merchant S.S."/>
            <person name="Podell S."/>
            <person name="Gaasterland T."/>
            <person name="Napoli C."/>
            <person name="Gendler K."/>
            <person name="Manuell A."/>
            <person name="Tai V."/>
            <person name="Vallon O."/>
            <person name="Piganeau G."/>
            <person name="Jancek S."/>
            <person name="Heijde M."/>
            <person name="Jabbari K."/>
            <person name="Bowler C."/>
            <person name="Lohr M."/>
            <person name="Robbens S."/>
            <person name="Werner G."/>
            <person name="Dubchak I."/>
            <person name="Pazour G.J."/>
            <person name="Ren Q."/>
            <person name="Paulsen I."/>
            <person name="Delwiche C."/>
            <person name="Schmutz J."/>
            <person name="Rokhsar D."/>
            <person name="Van de Peer Y."/>
            <person name="Moreau H."/>
            <person name="Grigoriev I.V."/>
        </authorList>
    </citation>
    <scope>NUCLEOTIDE SEQUENCE [LARGE SCALE GENOMIC DNA]</scope>
    <source>
        <strain evidence="2 3">CCE9901</strain>
    </source>
</reference>
<dbReference type="Pfam" id="PF10294">
    <property type="entry name" value="Methyltransf_16"/>
    <property type="match status" value="1"/>
</dbReference>
<dbReference type="RefSeq" id="XP_001415383.1">
    <property type="nucleotide sequence ID" value="XM_001415346.1"/>
</dbReference>